<evidence type="ECO:0008006" key="4">
    <source>
        <dbReference type="Google" id="ProtNLM"/>
    </source>
</evidence>
<keyword evidence="1" id="KW-0812">Transmembrane</keyword>
<sequence length="164" mass="17359">SMFVARLACLRSVPLAGLRPALSPGSLATKAPILKACPPQLSIQQGFSSKARFGFRRGRTARDQIKEAAFEPATDTATKIDSVGRMVLAGGAAVGLGALCYYGLGMSKEIGAIERAVIWPQYVKDRIHSTYMYFAGSVGLTALSAVAVSRNPAIMGLMMSGSWM</sequence>
<reference evidence="3" key="1">
    <citation type="journal article" date="2004" name="Nature">
        <title>Genome duplication in the teleost fish Tetraodon nigroviridis reveals the early vertebrate proto-karyotype.</title>
        <authorList>
            <person name="Jaillon O."/>
            <person name="Aury J.-M."/>
            <person name="Brunet F."/>
            <person name="Petit J.-L."/>
            <person name="Stange-Thomann N."/>
            <person name="Mauceli E."/>
            <person name="Bouneau L."/>
            <person name="Fischer C."/>
            <person name="Ozouf-Costaz C."/>
            <person name="Bernot A."/>
            <person name="Nicaud S."/>
            <person name="Jaffe D."/>
            <person name="Fisher S."/>
            <person name="Lutfalla G."/>
            <person name="Dossat C."/>
            <person name="Segurens B."/>
            <person name="Dasilva C."/>
            <person name="Salanoubat M."/>
            <person name="Levy M."/>
            <person name="Boudet N."/>
            <person name="Castellano S."/>
            <person name="Anthouard V."/>
            <person name="Jubin C."/>
            <person name="Castelli V."/>
            <person name="Katinka M."/>
            <person name="Vacherie B."/>
            <person name="Biemont C."/>
            <person name="Skalli Z."/>
            <person name="Cattolico L."/>
            <person name="Poulain J."/>
            <person name="De Berardinis V."/>
            <person name="Cruaud C."/>
            <person name="Duprat S."/>
            <person name="Brottier P."/>
            <person name="Coutanceau J.-P."/>
            <person name="Gouzy J."/>
            <person name="Parra G."/>
            <person name="Lardier G."/>
            <person name="Chapple C."/>
            <person name="McKernan K.J."/>
            <person name="McEwan P."/>
            <person name="Bosak S."/>
            <person name="Kellis M."/>
            <person name="Volff J.-N."/>
            <person name="Guigo R."/>
            <person name="Zody M.C."/>
            <person name="Mesirov J."/>
            <person name="Lindblad-Toh K."/>
            <person name="Birren B."/>
            <person name="Nusbaum C."/>
            <person name="Kahn D."/>
            <person name="Robinson-Rechavi M."/>
            <person name="Laudet V."/>
            <person name="Schachter V."/>
            <person name="Quetier F."/>
            <person name="Saurin W."/>
            <person name="Scarpelli C."/>
            <person name="Wincker P."/>
            <person name="Lander E.S."/>
            <person name="Weissenbach J."/>
            <person name="Roest Crollius H."/>
        </authorList>
    </citation>
    <scope>NUCLEOTIDE SEQUENCE [LARGE SCALE GENOMIC DNA]</scope>
</reference>
<dbReference type="Ensembl" id="ENSTNIT00000005750.1">
    <property type="protein sequence ID" value="ENSTNIP00000005602.1"/>
    <property type="gene ID" value="ENSTNIG00000003032.1"/>
</dbReference>
<evidence type="ECO:0000313" key="2">
    <source>
        <dbReference type="Ensembl" id="ENSTNIP00000005602.1"/>
    </source>
</evidence>
<dbReference type="InParanoid" id="H3CBI0"/>
<dbReference type="OMA" id="IMMSNSW"/>
<name>H3CBI0_TETNG</name>
<keyword evidence="3" id="KW-1185">Reference proteome</keyword>
<dbReference type="HOGENOM" id="CLU_141981_0_0_1"/>
<dbReference type="STRING" id="99883.ENSTNIP00000005602"/>
<reference evidence="2" key="2">
    <citation type="submission" date="2025-08" db="UniProtKB">
        <authorList>
            <consortium name="Ensembl"/>
        </authorList>
    </citation>
    <scope>IDENTIFICATION</scope>
</reference>
<keyword evidence="1" id="KW-0472">Membrane</keyword>
<feature type="transmembrane region" description="Helical" evidence="1">
    <location>
        <begin position="86"/>
        <end position="104"/>
    </location>
</feature>
<dbReference type="Proteomes" id="UP000007303">
    <property type="component" value="Unassembled WGS sequence"/>
</dbReference>
<dbReference type="AlphaFoldDB" id="H3CBI0"/>
<accession>H3CBI0</accession>
<organism evidence="2 3">
    <name type="scientific">Tetraodon nigroviridis</name>
    <name type="common">Spotted green pufferfish</name>
    <name type="synonym">Chelonodon nigroviridis</name>
    <dbReference type="NCBI Taxonomy" id="99883"/>
    <lineage>
        <taxon>Eukaryota</taxon>
        <taxon>Metazoa</taxon>
        <taxon>Chordata</taxon>
        <taxon>Craniata</taxon>
        <taxon>Vertebrata</taxon>
        <taxon>Euteleostomi</taxon>
        <taxon>Actinopterygii</taxon>
        <taxon>Neopterygii</taxon>
        <taxon>Teleostei</taxon>
        <taxon>Neoteleostei</taxon>
        <taxon>Acanthomorphata</taxon>
        <taxon>Eupercaria</taxon>
        <taxon>Tetraodontiformes</taxon>
        <taxon>Tetradontoidea</taxon>
        <taxon>Tetraodontidae</taxon>
        <taxon>Tetraodon</taxon>
    </lineage>
</organism>
<evidence type="ECO:0000256" key="1">
    <source>
        <dbReference type="SAM" id="Phobius"/>
    </source>
</evidence>
<feature type="transmembrane region" description="Helical" evidence="1">
    <location>
        <begin position="131"/>
        <end position="149"/>
    </location>
</feature>
<reference evidence="2" key="3">
    <citation type="submission" date="2025-09" db="UniProtKB">
        <authorList>
            <consortium name="Ensembl"/>
        </authorList>
    </citation>
    <scope>IDENTIFICATION</scope>
</reference>
<proteinExistence type="predicted"/>
<evidence type="ECO:0000313" key="3">
    <source>
        <dbReference type="Proteomes" id="UP000007303"/>
    </source>
</evidence>
<keyword evidence="1" id="KW-1133">Transmembrane helix</keyword>
<protein>
    <recommendedName>
        <fullName evidence="4">Growth hormone inducible transmembrane protein</fullName>
    </recommendedName>
</protein>
<dbReference type="GeneTree" id="ENSGT00940000166793"/>